<sequence>MKMVSKDISRKLARSFRVTNGQGFSLAACPTRAAEACGLDKKTGKQLLRTRINDLSRLQSLLYAEGTWSLLVVLQALDAGGKDGVIKHVMSGINPQGVSVTSFKQPGPVELAHGYLWREHLAAPMAGRIGIFNRSHYEEVLVTRVHPELLDHECLPPRLRKQSSFWEDRYQDISHFERYMARQGTVVLKFFLHISKEEQRKRFLRRIDHHSKNWKFSAADIRERHYWDDYQHAYEDAIRHTAHPDAPWFVVPADQKWFERLVVIEAIIDALEKMDLKVPTLDPAMKAEMEKARQELLAEAPPPAHGVAHGPLH</sequence>
<dbReference type="PANTHER" id="PTHR34383:SF3">
    <property type="entry name" value="POLYPHOSPHATE:AMP PHOSPHOTRANSFERASE"/>
    <property type="match status" value="1"/>
</dbReference>
<dbReference type="GO" id="GO:0008976">
    <property type="term" value="F:polyphosphate kinase activity"/>
    <property type="evidence" value="ECO:0007669"/>
    <property type="project" value="InterPro"/>
</dbReference>
<dbReference type="InterPro" id="IPR016898">
    <property type="entry name" value="Polyphosphate_phosphotransfera"/>
</dbReference>
<dbReference type="InterPro" id="IPR022300">
    <property type="entry name" value="PPK2-rel_1"/>
</dbReference>
<reference evidence="5 6" key="1">
    <citation type="submission" date="2018-08" db="EMBL/GenBank/DDBJ databases">
        <title>Komagataeibacter sp. AV 382.</title>
        <authorList>
            <person name="Skraban J."/>
            <person name="Trcek J."/>
        </authorList>
    </citation>
    <scope>NUCLEOTIDE SEQUENCE [LARGE SCALE GENOMIC DNA]</scope>
    <source>
        <strain evidence="5 6">AV 382</strain>
    </source>
</reference>
<gene>
    <name evidence="5" type="ORF">DY926_04290</name>
</gene>
<dbReference type="Gene3D" id="3.40.50.300">
    <property type="entry name" value="P-loop containing nucleotide triphosphate hydrolases"/>
    <property type="match status" value="1"/>
</dbReference>
<dbReference type="PROSITE" id="PS51257">
    <property type="entry name" value="PROKAR_LIPOPROTEIN"/>
    <property type="match status" value="1"/>
</dbReference>
<dbReference type="GO" id="GO:0006797">
    <property type="term" value="P:polyphosphate metabolic process"/>
    <property type="evidence" value="ECO:0007669"/>
    <property type="project" value="InterPro"/>
</dbReference>
<dbReference type="AlphaFoldDB" id="A0A371Z2Q3"/>
<dbReference type="PIRSF" id="PIRSF028756">
    <property type="entry name" value="PPK2_prd"/>
    <property type="match status" value="1"/>
</dbReference>
<dbReference type="InterPro" id="IPR027417">
    <property type="entry name" value="P-loop_NTPase"/>
</dbReference>
<dbReference type="SUPFAM" id="SSF52540">
    <property type="entry name" value="P-loop containing nucleoside triphosphate hydrolases"/>
    <property type="match status" value="1"/>
</dbReference>
<evidence type="ECO:0000256" key="2">
    <source>
        <dbReference type="ARBA" id="ARBA00022679"/>
    </source>
</evidence>
<dbReference type="PANTHER" id="PTHR34383">
    <property type="entry name" value="POLYPHOSPHATE:AMP PHOSPHOTRANSFERASE-RELATED"/>
    <property type="match status" value="1"/>
</dbReference>
<proteinExistence type="inferred from homology"/>
<dbReference type="NCBIfam" id="TIGR03709">
    <property type="entry name" value="PPK2_rel_1"/>
    <property type="match status" value="1"/>
</dbReference>
<evidence type="ECO:0000256" key="3">
    <source>
        <dbReference type="ARBA" id="ARBA00022777"/>
    </source>
</evidence>
<comment type="caution">
    <text evidence="5">The sequence shown here is derived from an EMBL/GenBank/DDBJ whole genome shotgun (WGS) entry which is preliminary data.</text>
</comment>
<keyword evidence="2" id="KW-0808">Transferase</keyword>
<organism evidence="5 6">
    <name type="scientific">Komagataeibacter melaceti</name>
    <dbReference type="NCBI Taxonomy" id="2766577"/>
    <lineage>
        <taxon>Bacteria</taxon>
        <taxon>Pseudomonadati</taxon>
        <taxon>Pseudomonadota</taxon>
        <taxon>Alphaproteobacteria</taxon>
        <taxon>Acetobacterales</taxon>
        <taxon>Acetobacteraceae</taxon>
        <taxon>Komagataeibacter</taxon>
    </lineage>
</organism>
<name>A0A371Z2Q3_9PROT</name>
<protein>
    <submittedName>
        <fullName evidence="5">Polyphosphate kinase 2 family protein</fullName>
    </submittedName>
</protein>
<dbReference type="Proteomes" id="UP000262371">
    <property type="component" value="Unassembled WGS sequence"/>
</dbReference>
<dbReference type="OrthoDB" id="9775224at2"/>
<evidence type="ECO:0000259" key="4">
    <source>
        <dbReference type="Pfam" id="PF03976"/>
    </source>
</evidence>
<keyword evidence="6" id="KW-1185">Reference proteome</keyword>
<dbReference type="InterPro" id="IPR022488">
    <property type="entry name" value="PPK2-related"/>
</dbReference>
<feature type="domain" description="Polyphosphate kinase-2-related" evidence="4">
    <location>
        <begin position="39"/>
        <end position="276"/>
    </location>
</feature>
<accession>A0A371Z2Q3</accession>
<comment type="similarity">
    <text evidence="1">Belongs to the polyphosphate kinase 2 (PPK2) family. Class I subfamily.</text>
</comment>
<dbReference type="EMBL" id="QUWV01000033">
    <property type="protein sequence ID" value="RFD20784.1"/>
    <property type="molecule type" value="Genomic_DNA"/>
</dbReference>
<evidence type="ECO:0000256" key="1">
    <source>
        <dbReference type="ARBA" id="ARBA00009924"/>
    </source>
</evidence>
<keyword evidence="3 5" id="KW-0418">Kinase</keyword>
<evidence type="ECO:0000313" key="6">
    <source>
        <dbReference type="Proteomes" id="UP000262371"/>
    </source>
</evidence>
<evidence type="ECO:0000313" key="5">
    <source>
        <dbReference type="EMBL" id="RFD20784.1"/>
    </source>
</evidence>
<dbReference type="Pfam" id="PF03976">
    <property type="entry name" value="PPK2"/>
    <property type="match status" value="1"/>
</dbReference>